<name>A0A6N2NA72_SALVM</name>
<sequence length="1159" mass="131166">MDWWTKDLEGSSSSWPFWDEPPRSVDDLSSFDEGEIECAIALSLSEENQKGKKVIEEDNESEQSEEYQPEEDEKDVTAQLEEDELLAIAIQESLILEPPPRAGYDSENLVPPNPLIFSSGNRICAGSNTDIGHGQFLSCIGSVWHPDCFCCTVCKLPITDYEFSVSGNRPYHKSCYKELNHPRCDVCNKFIPTNSAGLIEYRAHPFWLQKYCPSHERDGTPRCCSCERMEPRDTRYISLDDGRKLCLECLDSAIMDTHECQPLNFEIREFYEGLNMKVEQEVPLLLVERPALNEAMEGEKIAHHHLPETRGLCLSEEQTVTTVLRRPRIGAGYRFVDMITEPYRLSRRSEVTAILILFGLPRLLTGSILAHEMMHAWLRLKGYPNLRPDVEEGICQVLAHMWLDSEIYSSPGGEAASSASSSSSSSPASSKKGQQSEFEKKLGKFFEHQIETDASPAYGEGFRIGNEAVLKYGLRSTLDHIKMTGNFPVAPHGGLSMDNFSLQGDNQTFWISIQSGMISVRIYGGIEEADTLTHYLRRAELIDSIRLALRSNNPTSLQTIINTRLLDTFVVTQALRSAPNPDAALSFVDSLKRIDNRAHLSQHQSTLHALATVLARWQRGSELKALIGEINEGKYGNVHVSFMNLMQWYAAVGDLEAVLDVWKQYRNGDKRVCTESYNIVMSLYAQKGRDCEAVKVFYRMIHEGAIPNSRTYTVMIEHLVNSGKLDPAIEIFSVLPLMRIKRTLKQYLVLVEGFVGLERFDGVITLLNEMRADGKFPGRAMRQALQCLQKAGFVEETEEFLKEMFPDERIRSISTCGDISYGEDGGEDEDEDEETDVDENHGDAVADIQEVRLKPWLDPRALANALNKWSPDVVSALEDARFVWTTRLVWKVLRNINSPETAWDFFCWVAYQPGFTHDVYTVQRMMTLLAKRGRVELVDQLITKIRSEGMKLPFSTIRLIIDFCGISKNADAALKVFREDRALCGPITKYNLMLLYSSLIRTLTKCRRDSDAIDVLEEMILCGICPDIQTFSGLMYHFASQGDIKTVQKLLTIVRQSDVEPDAYMYKVLIQAYCKCDRASLAWRIFEDMKNSNLIPDAATKDLLVKSLWKEGKLKEAATVEESCDGINPVLPLKQHGHKWTVSSADFAKIYNLYSTVLS</sequence>
<dbReference type="SUPFAM" id="SSF57716">
    <property type="entry name" value="Glucocorticoid receptor-like (DNA-binding domain)"/>
    <property type="match status" value="2"/>
</dbReference>
<accession>A0A6N2NA72</accession>
<dbReference type="PANTHER" id="PTHR47913:SF1">
    <property type="entry name" value="OS01G0167750 PROTEIN"/>
    <property type="match status" value="1"/>
</dbReference>
<reference evidence="8" key="1">
    <citation type="submission" date="2019-03" db="EMBL/GenBank/DDBJ databases">
        <authorList>
            <person name="Mank J."/>
            <person name="Almeida P."/>
        </authorList>
    </citation>
    <scope>NUCLEOTIDE SEQUENCE</scope>
    <source>
        <strain evidence="8">78183</strain>
    </source>
</reference>
<feature type="domain" description="LIM zinc-binding" evidence="7">
    <location>
        <begin position="122"/>
        <end position="182"/>
    </location>
</feature>
<dbReference type="InterPro" id="IPR044175">
    <property type="entry name" value="At5g66631-like"/>
</dbReference>
<feature type="repeat" description="PPR" evidence="5">
    <location>
        <begin position="1062"/>
        <end position="1096"/>
    </location>
</feature>
<feature type="compositionally biased region" description="Acidic residues" evidence="6">
    <location>
        <begin position="824"/>
        <end position="837"/>
    </location>
</feature>
<keyword evidence="3 4" id="KW-0862">Zinc</keyword>
<feature type="repeat" description="PPR" evidence="5">
    <location>
        <begin position="992"/>
        <end position="1026"/>
    </location>
</feature>
<evidence type="ECO:0000256" key="6">
    <source>
        <dbReference type="SAM" id="MobiDB-lite"/>
    </source>
</evidence>
<keyword evidence="1 4" id="KW-0479">Metal-binding</keyword>
<evidence type="ECO:0000256" key="3">
    <source>
        <dbReference type="ARBA" id="ARBA00022833"/>
    </source>
</evidence>
<dbReference type="InterPro" id="IPR001781">
    <property type="entry name" value="Znf_LIM"/>
</dbReference>
<dbReference type="PROSITE" id="PS50330">
    <property type="entry name" value="UIM"/>
    <property type="match status" value="1"/>
</dbReference>
<dbReference type="SMART" id="SM00726">
    <property type="entry name" value="UIM"/>
    <property type="match status" value="2"/>
</dbReference>
<dbReference type="Gene3D" id="2.10.110.10">
    <property type="entry name" value="Cysteine Rich Protein"/>
    <property type="match status" value="1"/>
</dbReference>
<evidence type="ECO:0000256" key="4">
    <source>
        <dbReference type="PROSITE-ProRule" id="PRU00125"/>
    </source>
</evidence>
<proteinExistence type="predicted"/>
<dbReference type="CDD" id="cd09396">
    <property type="entry name" value="LIM_DA1"/>
    <property type="match status" value="1"/>
</dbReference>
<dbReference type="PANTHER" id="PTHR47913">
    <property type="entry name" value="OS01G0167750 PROTEIN"/>
    <property type="match status" value="1"/>
</dbReference>
<keyword evidence="4" id="KW-0440">LIM domain</keyword>
<dbReference type="InterPro" id="IPR002885">
    <property type="entry name" value="PPR_rpt"/>
</dbReference>
<evidence type="ECO:0000256" key="1">
    <source>
        <dbReference type="ARBA" id="ARBA00022723"/>
    </source>
</evidence>
<dbReference type="InterPro" id="IPR022087">
    <property type="entry name" value="DA1-like_dom"/>
</dbReference>
<dbReference type="NCBIfam" id="TIGR00756">
    <property type="entry name" value="PPR"/>
    <property type="match status" value="3"/>
</dbReference>
<dbReference type="PROSITE" id="PS51375">
    <property type="entry name" value="PPR"/>
    <property type="match status" value="3"/>
</dbReference>
<feature type="compositionally biased region" description="Acidic residues" evidence="6">
    <location>
        <begin position="57"/>
        <end position="76"/>
    </location>
</feature>
<dbReference type="GO" id="GO:0046872">
    <property type="term" value="F:metal ion binding"/>
    <property type="evidence" value="ECO:0007669"/>
    <property type="project" value="UniProtKB-KW"/>
</dbReference>
<feature type="region of interest" description="Disordered" evidence="6">
    <location>
        <begin position="1"/>
        <end position="30"/>
    </location>
</feature>
<keyword evidence="2" id="KW-0677">Repeat</keyword>
<feature type="region of interest" description="Disordered" evidence="6">
    <location>
        <begin position="48"/>
        <end position="76"/>
    </location>
</feature>
<feature type="region of interest" description="Disordered" evidence="6">
    <location>
        <begin position="413"/>
        <end position="434"/>
    </location>
</feature>
<feature type="compositionally biased region" description="Low complexity" evidence="6">
    <location>
        <begin position="413"/>
        <end position="430"/>
    </location>
</feature>
<evidence type="ECO:0000256" key="2">
    <source>
        <dbReference type="ARBA" id="ARBA00022737"/>
    </source>
</evidence>
<organism evidence="8">
    <name type="scientific">Salix viminalis</name>
    <name type="common">Common osier</name>
    <name type="synonym">Basket willow</name>
    <dbReference type="NCBI Taxonomy" id="40686"/>
    <lineage>
        <taxon>Eukaryota</taxon>
        <taxon>Viridiplantae</taxon>
        <taxon>Streptophyta</taxon>
        <taxon>Embryophyta</taxon>
        <taxon>Tracheophyta</taxon>
        <taxon>Spermatophyta</taxon>
        <taxon>Magnoliopsida</taxon>
        <taxon>eudicotyledons</taxon>
        <taxon>Gunneridae</taxon>
        <taxon>Pentapetalae</taxon>
        <taxon>rosids</taxon>
        <taxon>fabids</taxon>
        <taxon>Malpighiales</taxon>
        <taxon>Salicaceae</taxon>
        <taxon>Saliceae</taxon>
        <taxon>Salix</taxon>
    </lineage>
</organism>
<evidence type="ECO:0000256" key="5">
    <source>
        <dbReference type="PROSITE-ProRule" id="PRU00708"/>
    </source>
</evidence>
<dbReference type="Pfam" id="PF13041">
    <property type="entry name" value="PPR_2"/>
    <property type="match status" value="2"/>
</dbReference>
<feature type="repeat" description="PPR" evidence="5">
    <location>
        <begin position="673"/>
        <end position="707"/>
    </location>
</feature>
<dbReference type="InterPro" id="IPR011990">
    <property type="entry name" value="TPR-like_helical_dom_sf"/>
</dbReference>
<dbReference type="InterPro" id="IPR003903">
    <property type="entry name" value="UIM_dom"/>
</dbReference>
<feature type="region of interest" description="Disordered" evidence="6">
    <location>
        <begin position="819"/>
        <end position="839"/>
    </location>
</feature>
<evidence type="ECO:0000313" key="8">
    <source>
        <dbReference type="EMBL" id="VFU62955.1"/>
    </source>
</evidence>
<dbReference type="Pfam" id="PF00412">
    <property type="entry name" value="LIM"/>
    <property type="match status" value="1"/>
</dbReference>
<dbReference type="Pfam" id="PF01535">
    <property type="entry name" value="PPR"/>
    <property type="match status" value="1"/>
</dbReference>
<gene>
    <name evidence="8" type="ORF">SVIM_LOCUS477474</name>
</gene>
<protein>
    <recommendedName>
        <fullName evidence="7">LIM zinc-binding domain-containing protein</fullName>
    </recommendedName>
</protein>
<dbReference type="Gene3D" id="1.25.40.10">
    <property type="entry name" value="Tetratricopeptide repeat domain"/>
    <property type="match status" value="3"/>
</dbReference>
<dbReference type="Pfam" id="PF12315">
    <property type="entry name" value="DA1-like"/>
    <property type="match status" value="1"/>
</dbReference>
<dbReference type="AlphaFoldDB" id="A0A6N2NA72"/>
<dbReference type="PROSITE" id="PS50023">
    <property type="entry name" value="LIM_DOMAIN_2"/>
    <property type="match status" value="1"/>
</dbReference>
<evidence type="ECO:0000259" key="7">
    <source>
        <dbReference type="PROSITE" id="PS50023"/>
    </source>
</evidence>
<dbReference type="EMBL" id="CAADRP010002174">
    <property type="protein sequence ID" value="VFU62955.1"/>
    <property type="molecule type" value="Genomic_DNA"/>
</dbReference>
<dbReference type="SMART" id="SM00132">
    <property type="entry name" value="LIM"/>
    <property type="match status" value="1"/>
</dbReference>